<dbReference type="Proteomes" id="UP000502248">
    <property type="component" value="Chromosome"/>
</dbReference>
<dbReference type="NCBIfam" id="NF040628">
    <property type="entry name" value="GT-D_rel"/>
    <property type="match status" value="1"/>
</dbReference>
<organism evidence="3 4">
    <name type="scientific">Cohnella herbarum</name>
    <dbReference type="NCBI Taxonomy" id="2728023"/>
    <lineage>
        <taxon>Bacteria</taxon>
        <taxon>Bacillati</taxon>
        <taxon>Bacillota</taxon>
        <taxon>Bacilli</taxon>
        <taxon>Bacillales</taxon>
        <taxon>Paenibacillaceae</taxon>
        <taxon>Cohnella</taxon>
    </lineage>
</organism>
<reference evidence="3 4" key="1">
    <citation type="submission" date="2020-04" db="EMBL/GenBank/DDBJ databases">
        <title>Genome sequencing of novel species.</title>
        <authorList>
            <person name="Heo J."/>
            <person name="Kim S.-J."/>
            <person name="Kim J.-S."/>
            <person name="Hong S.-B."/>
            <person name="Kwon S.-W."/>
        </authorList>
    </citation>
    <scope>NUCLEOTIDE SEQUENCE [LARGE SCALE GENOMIC DNA]</scope>
    <source>
        <strain evidence="3 4">MFER-1</strain>
    </source>
</reference>
<dbReference type="InterPro" id="IPR049785">
    <property type="entry name" value="GT-D-like_firm"/>
</dbReference>
<evidence type="ECO:0000313" key="3">
    <source>
        <dbReference type="EMBL" id="QJD84078.1"/>
    </source>
</evidence>
<dbReference type="KEGG" id="cheb:HH215_13360"/>
<evidence type="ECO:0000259" key="2">
    <source>
        <dbReference type="Pfam" id="PF22882"/>
    </source>
</evidence>
<name>A0A7Z2VIW0_9BACL</name>
<sequence length="380" mass="41643">MSITGLRKPVHSAVSPIPSKSVKMASKPEKGEPRSTKGKAKLAKFTPKLAKLAPKLAKSKRNRVRRRGGTRKRRYDQRRKTTTILPLEEKQAEKQLETPIARLSYDQGYQEGLIAGGERILEEHLPSDLIIPDLTVREAVAAGVQVLKNRGIPLLDSNAVYRELEEALRGKKSYAFIRLGDGELLTLAQEKVLSLEEISRAGYFLPYAGVNIPNLEARDELATCVKVASLIGVPMSRASYFQPLLFAVLRAHGIEYEKLRYTTSTMNYLLEEQGLLLKLLRGRKVLVIGDVAAQLSEALIMQGVEVTGVITPVNGYADYPRVVAEANAYDYDIALVAAGIAAIPIAVHLAGVGGKVTFDFGHLANRMAGLAHPERNESTP</sequence>
<dbReference type="InterPro" id="IPR055171">
    <property type="entry name" value="GT-D-like"/>
</dbReference>
<evidence type="ECO:0000313" key="4">
    <source>
        <dbReference type="Proteomes" id="UP000502248"/>
    </source>
</evidence>
<dbReference type="AlphaFoldDB" id="A0A7Z2VIW0"/>
<feature type="compositionally biased region" description="Basic and acidic residues" evidence="1">
    <location>
        <begin position="26"/>
        <end position="35"/>
    </location>
</feature>
<dbReference type="RefSeq" id="WP_169280363.1">
    <property type="nucleotide sequence ID" value="NZ_CP051680.1"/>
</dbReference>
<gene>
    <name evidence="3" type="ORF">HH215_13360</name>
</gene>
<dbReference type="Pfam" id="PF22882">
    <property type="entry name" value="GT-D-like"/>
    <property type="match status" value="1"/>
</dbReference>
<keyword evidence="4" id="KW-1185">Reference proteome</keyword>
<evidence type="ECO:0000256" key="1">
    <source>
        <dbReference type="SAM" id="MobiDB-lite"/>
    </source>
</evidence>
<feature type="domain" description="GT-D fold-like" evidence="2">
    <location>
        <begin position="156"/>
        <end position="367"/>
    </location>
</feature>
<feature type="region of interest" description="Disordered" evidence="1">
    <location>
        <begin position="1"/>
        <end position="82"/>
    </location>
</feature>
<dbReference type="EMBL" id="CP051680">
    <property type="protein sequence ID" value="QJD84078.1"/>
    <property type="molecule type" value="Genomic_DNA"/>
</dbReference>
<feature type="compositionally biased region" description="Low complexity" evidence="1">
    <location>
        <begin position="43"/>
        <end position="56"/>
    </location>
</feature>
<protein>
    <submittedName>
        <fullName evidence="3">Succinyl-CoA synthetase</fullName>
    </submittedName>
</protein>
<accession>A0A7Z2VIW0</accession>
<proteinExistence type="predicted"/>
<feature type="compositionally biased region" description="Basic residues" evidence="1">
    <location>
        <begin position="57"/>
        <end position="81"/>
    </location>
</feature>